<accession>A0A8D9BEU5</accession>
<name>A0A8D9BEU5_9HEMI</name>
<sequence>MEISSNLTAEELELKNKYKLLRRLKRSVDKQSSSRKRHYLCPSGDQNQVRVVSSETALDHLKSHCVTLKAKTTSSVTEGFKKPGCWSRVDRRPLRSARSRAPEQQVVRQGTSRMMDDFEEMYSRTDFLQEHQTVVFHYEHEQGDVQHFENQHGDASEHVWPVEQDRMLIEDMDVQNDPLNQYVVEETISPGNMEYAVEACLVDNAVNEEYEIVEVAAFQCTPNNTCLMVNPQRRCVVQRYGDVVQSNNGGDEDGYDNDEFTSSIVF</sequence>
<evidence type="ECO:0000313" key="1">
    <source>
        <dbReference type="EMBL" id="CAG6783949.1"/>
    </source>
</evidence>
<organism evidence="1">
    <name type="scientific">Cacopsylla melanoneura</name>
    <dbReference type="NCBI Taxonomy" id="428564"/>
    <lineage>
        <taxon>Eukaryota</taxon>
        <taxon>Metazoa</taxon>
        <taxon>Ecdysozoa</taxon>
        <taxon>Arthropoda</taxon>
        <taxon>Hexapoda</taxon>
        <taxon>Insecta</taxon>
        <taxon>Pterygota</taxon>
        <taxon>Neoptera</taxon>
        <taxon>Paraneoptera</taxon>
        <taxon>Hemiptera</taxon>
        <taxon>Sternorrhyncha</taxon>
        <taxon>Psylloidea</taxon>
        <taxon>Psyllidae</taxon>
        <taxon>Psyllinae</taxon>
        <taxon>Cacopsylla</taxon>
    </lineage>
</organism>
<protein>
    <submittedName>
        <fullName evidence="1">Uncharacterized protein</fullName>
    </submittedName>
</protein>
<proteinExistence type="predicted"/>
<dbReference type="AlphaFoldDB" id="A0A8D9BEU5"/>
<dbReference type="EMBL" id="HBUF01635167">
    <property type="protein sequence ID" value="CAG6783949.1"/>
    <property type="molecule type" value="Transcribed_RNA"/>
</dbReference>
<reference evidence="1" key="1">
    <citation type="submission" date="2021-05" db="EMBL/GenBank/DDBJ databases">
        <authorList>
            <person name="Alioto T."/>
            <person name="Alioto T."/>
            <person name="Gomez Garrido J."/>
        </authorList>
    </citation>
    <scope>NUCLEOTIDE SEQUENCE</scope>
</reference>